<keyword evidence="9" id="KW-0812">Transmembrane</keyword>
<gene>
    <name evidence="18" type="ORF">AKAME5_000110200</name>
</gene>
<keyword evidence="13" id="KW-0472">Membrane</keyword>
<evidence type="ECO:0000256" key="2">
    <source>
        <dbReference type="ARBA" id="ARBA00004496"/>
    </source>
</evidence>
<evidence type="ECO:0000256" key="1">
    <source>
        <dbReference type="ARBA" id="ARBA00004251"/>
    </source>
</evidence>
<protein>
    <submittedName>
        <fullName evidence="18">Pro-neuregulin-2, membrane-bound isoform-like isoform X3</fullName>
    </submittedName>
</protein>
<evidence type="ECO:0000256" key="8">
    <source>
        <dbReference type="ARBA" id="ARBA00022536"/>
    </source>
</evidence>
<keyword evidence="14" id="KW-1015">Disulfide bond</keyword>
<evidence type="ECO:0000256" key="7">
    <source>
        <dbReference type="ARBA" id="ARBA00022525"/>
    </source>
</evidence>
<dbReference type="PROSITE" id="PS50835">
    <property type="entry name" value="IG_LIKE"/>
    <property type="match status" value="1"/>
</dbReference>
<dbReference type="GO" id="GO:0005615">
    <property type="term" value="C:extracellular space"/>
    <property type="evidence" value="ECO:0007669"/>
    <property type="project" value="TreeGrafter"/>
</dbReference>
<accession>A0AAD3M3G9</accession>
<evidence type="ECO:0000256" key="10">
    <source>
        <dbReference type="ARBA" id="ARBA00022737"/>
    </source>
</evidence>
<dbReference type="Proteomes" id="UP001279410">
    <property type="component" value="Unassembled WGS sequence"/>
</dbReference>
<dbReference type="InterPro" id="IPR040180">
    <property type="entry name" value="Neuregulin"/>
</dbReference>
<keyword evidence="15" id="KW-0393">Immunoglobulin domain</keyword>
<evidence type="ECO:0000313" key="18">
    <source>
        <dbReference type="EMBL" id="GLD46812.1"/>
    </source>
</evidence>
<reference evidence="18" key="1">
    <citation type="submission" date="2022-08" db="EMBL/GenBank/DDBJ databases">
        <title>Genome sequencing of akame (Lates japonicus).</title>
        <authorList>
            <person name="Hashiguchi Y."/>
            <person name="Takahashi H."/>
        </authorList>
    </citation>
    <scope>NUCLEOTIDE SEQUENCE</scope>
    <source>
        <strain evidence="18">Kochi</strain>
    </source>
</reference>
<dbReference type="InterPro" id="IPR057909">
    <property type="entry name" value="NRG2_N"/>
</dbReference>
<dbReference type="Pfam" id="PF25518">
    <property type="entry name" value="NRG2_N"/>
    <property type="match status" value="1"/>
</dbReference>
<dbReference type="GO" id="GO:0048513">
    <property type="term" value="P:animal organ development"/>
    <property type="evidence" value="ECO:0007669"/>
    <property type="project" value="TreeGrafter"/>
</dbReference>
<dbReference type="EMBL" id="BRZM01000003">
    <property type="protein sequence ID" value="GLD46812.1"/>
    <property type="molecule type" value="Genomic_DNA"/>
</dbReference>
<evidence type="ECO:0000256" key="4">
    <source>
        <dbReference type="ARBA" id="ARBA00006692"/>
    </source>
</evidence>
<comment type="subcellular location">
    <subcellularLocation>
        <location evidence="1">Cell membrane</location>
        <topology evidence="1">Single-pass type I membrane protein</topology>
    </subcellularLocation>
    <subcellularLocation>
        <location evidence="2">Cytoplasm</location>
    </subcellularLocation>
    <subcellularLocation>
        <location evidence="3">Secreted</location>
    </subcellularLocation>
</comment>
<dbReference type="FunFam" id="2.60.40.10:FF:000345">
    <property type="entry name" value="Muscle M-line assembly protein unc-89"/>
    <property type="match status" value="1"/>
</dbReference>
<evidence type="ECO:0000256" key="14">
    <source>
        <dbReference type="ARBA" id="ARBA00023157"/>
    </source>
</evidence>
<dbReference type="GO" id="GO:0007399">
    <property type="term" value="P:nervous system development"/>
    <property type="evidence" value="ECO:0007669"/>
    <property type="project" value="InterPro"/>
</dbReference>
<dbReference type="InterPro" id="IPR013783">
    <property type="entry name" value="Ig-like_fold"/>
</dbReference>
<name>A0AAD3M3G9_LATJO</name>
<comment type="caution">
    <text evidence="18">The sequence shown here is derived from an EMBL/GenBank/DDBJ whole genome shotgun (WGS) entry which is preliminary data.</text>
</comment>
<evidence type="ECO:0000256" key="13">
    <source>
        <dbReference type="ARBA" id="ARBA00023136"/>
    </source>
</evidence>
<keyword evidence="11" id="KW-1133">Transmembrane helix</keyword>
<keyword evidence="19" id="KW-1185">Reference proteome</keyword>
<feature type="compositionally biased region" description="Basic and acidic residues" evidence="16">
    <location>
        <begin position="1"/>
        <end position="14"/>
    </location>
</feature>
<dbReference type="SMART" id="SM00408">
    <property type="entry name" value="IGc2"/>
    <property type="match status" value="1"/>
</dbReference>
<evidence type="ECO:0000256" key="16">
    <source>
        <dbReference type="SAM" id="MobiDB-lite"/>
    </source>
</evidence>
<keyword evidence="5" id="KW-1003">Cell membrane</keyword>
<evidence type="ECO:0000256" key="12">
    <source>
        <dbReference type="ARBA" id="ARBA00023030"/>
    </source>
</evidence>
<dbReference type="PANTHER" id="PTHR11100:SF24">
    <property type="entry name" value="PRO-NEUREGULIN-2, MEMBRANE-BOUND ISOFORM ISOFORM X1"/>
    <property type="match status" value="1"/>
</dbReference>
<keyword evidence="7" id="KW-0964">Secreted</keyword>
<evidence type="ECO:0000256" key="3">
    <source>
        <dbReference type="ARBA" id="ARBA00004613"/>
    </source>
</evidence>
<dbReference type="InterPro" id="IPR003599">
    <property type="entry name" value="Ig_sub"/>
</dbReference>
<dbReference type="InterPro" id="IPR036179">
    <property type="entry name" value="Ig-like_dom_sf"/>
</dbReference>
<evidence type="ECO:0000256" key="15">
    <source>
        <dbReference type="ARBA" id="ARBA00023319"/>
    </source>
</evidence>
<proteinExistence type="inferred from homology"/>
<evidence type="ECO:0000259" key="17">
    <source>
        <dbReference type="PROSITE" id="PS50835"/>
    </source>
</evidence>
<dbReference type="SUPFAM" id="SSF48726">
    <property type="entry name" value="Immunoglobulin"/>
    <property type="match status" value="1"/>
</dbReference>
<dbReference type="InterPro" id="IPR007110">
    <property type="entry name" value="Ig-like_dom"/>
</dbReference>
<feature type="region of interest" description="Disordered" evidence="16">
    <location>
        <begin position="1"/>
        <end position="21"/>
    </location>
</feature>
<dbReference type="PANTHER" id="PTHR11100">
    <property type="entry name" value="HEREGULIN-NEUREGULIN FAMILY MEMBER"/>
    <property type="match status" value="1"/>
</dbReference>
<dbReference type="AlphaFoldDB" id="A0AAD3M3G9"/>
<dbReference type="SMART" id="SM00409">
    <property type="entry name" value="IG"/>
    <property type="match status" value="1"/>
</dbReference>
<dbReference type="Pfam" id="PF07679">
    <property type="entry name" value="I-set"/>
    <property type="match status" value="1"/>
</dbReference>
<evidence type="ECO:0000256" key="5">
    <source>
        <dbReference type="ARBA" id="ARBA00022475"/>
    </source>
</evidence>
<dbReference type="GO" id="GO:0035556">
    <property type="term" value="P:intracellular signal transduction"/>
    <property type="evidence" value="ECO:0007669"/>
    <property type="project" value="TreeGrafter"/>
</dbReference>
<dbReference type="InterPro" id="IPR013098">
    <property type="entry name" value="Ig_I-set"/>
</dbReference>
<evidence type="ECO:0000313" key="19">
    <source>
        <dbReference type="Proteomes" id="UP001279410"/>
    </source>
</evidence>
<keyword evidence="10" id="KW-0677">Repeat</keyword>
<dbReference type="GO" id="GO:0005886">
    <property type="term" value="C:plasma membrane"/>
    <property type="evidence" value="ECO:0007669"/>
    <property type="project" value="UniProtKB-SubCell"/>
</dbReference>
<comment type="similarity">
    <text evidence="4">Belongs to the protein kinase superfamily. CAMK Ser/Thr protein kinase family.</text>
</comment>
<sequence length="375" mass="41241">MDKKTASRGTERATHAQVQRRTFSPLMSTRTVLTRWCAPPLGGTEELQLCLLMKAVTGFETQHRPAVRPPPPPPRFKAALYPLKITGKSSGSRWHGHLCKVCRAAVLLEPTCCLFIQPSSIAIAPQPREPCRNATSDHRAKAGGMRLDSVHLSMLVIGVSFACYSPSLNSLQDQAYKSAVVIEGKVQSTPVNVSAEPYRVNVKVLDVWPLNSGGLEREQLVTVGEFGSEAPCTKVKKNHKYIFFMDPTDEPLVFKASFAPLDTSGKNLKKDVGKILCEDCAAAPKLKPMKNPIIVDEGKKLTVKCEATGNPLPTYRWFKDGNELKKNKKVKIRNSQKNSRVQISRAKLEDSGNYTCVVENPLGKDNSTGTVNVQS</sequence>
<keyword evidence="8" id="KW-0245">EGF-like domain</keyword>
<organism evidence="18 19">
    <name type="scientific">Lates japonicus</name>
    <name type="common">Japanese lates</name>
    <dbReference type="NCBI Taxonomy" id="270547"/>
    <lineage>
        <taxon>Eukaryota</taxon>
        <taxon>Metazoa</taxon>
        <taxon>Chordata</taxon>
        <taxon>Craniata</taxon>
        <taxon>Vertebrata</taxon>
        <taxon>Euteleostomi</taxon>
        <taxon>Actinopterygii</taxon>
        <taxon>Neopterygii</taxon>
        <taxon>Teleostei</taxon>
        <taxon>Neoteleostei</taxon>
        <taxon>Acanthomorphata</taxon>
        <taxon>Carangaria</taxon>
        <taxon>Carangaria incertae sedis</taxon>
        <taxon>Centropomidae</taxon>
        <taxon>Lates</taxon>
    </lineage>
</organism>
<dbReference type="GO" id="GO:0008083">
    <property type="term" value="F:growth factor activity"/>
    <property type="evidence" value="ECO:0007669"/>
    <property type="project" value="UniProtKB-KW"/>
</dbReference>
<dbReference type="InterPro" id="IPR003598">
    <property type="entry name" value="Ig_sub2"/>
</dbReference>
<evidence type="ECO:0000256" key="9">
    <source>
        <dbReference type="ARBA" id="ARBA00022692"/>
    </source>
</evidence>
<feature type="non-terminal residue" evidence="18">
    <location>
        <position position="1"/>
    </location>
</feature>
<dbReference type="Gene3D" id="2.60.40.10">
    <property type="entry name" value="Immunoglobulins"/>
    <property type="match status" value="1"/>
</dbReference>
<keyword evidence="6" id="KW-0963">Cytoplasm</keyword>
<keyword evidence="12" id="KW-0339">Growth factor</keyword>
<evidence type="ECO:0000256" key="11">
    <source>
        <dbReference type="ARBA" id="ARBA00022989"/>
    </source>
</evidence>
<evidence type="ECO:0000256" key="6">
    <source>
        <dbReference type="ARBA" id="ARBA00022490"/>
    </source>
</evidence>
<feature type="domain" description="Ig-like" evidence="17">
    <location>
        <begin position="284"/>
        <end position="374"/>
    </location>
</feature>
<dbReference type="GO" id="GO:0030017">
    <property type="term" value="C:sarcomere"/>
    <property type="evidence" value="ECO:0007669"/>
    <property type="project" value="UniProtKB-ARBA"/>
</dbReference>